<dbReference type="AlphaFoldDB" id="A0A9X0CTK8"/>
<feature type="region of interest" description="Disordered" evidence="1">
    <location>
        <begin position="77"/>
        <end position="108"/>
    </location>
</feature>
<proteinExistence type="predicted"/>
<name>A0A9X0CTK8_9CNID</name>
<protein>
    <submittedName>
        <fullName evidence="2">Uncharacterized protein</fullName>
    </submittedName>
</protein>
<reference evidence="2" key="1">
    <citation type="submission" date="2023-01" db="EMBL/GenBank/DDBJ databases">
        <title>Genome assembly of the deep-sea coral Lophelia pertusa.</title>
        <authorList>
            <person name="Herrera S."/>
            <person name="Cordes E."/>
        </authorList>
    </citation>
    <scope>NUCLEOTIDE SEQUENCE</scope>
    <source>
        <strain evidence="2">USNM1676648</strain>
        <tissue evidence="2">Polyp</tissue>
    </source>
</reference>
<dbReference type="Proteomes" id="UP001163046">
    <property type="component" value="Unassembled WGS sequence"/>
</dbReference>
<organism evidence="2 3">
    <name type="scientific">Desmophyllum pertusum</name>
    <dbReference type="NCBI Taxonomy" id="174260"/>
    <lineage>
        <taxon>Eukaryota</taxon>
        <taxon>Metazoa</taxon>
        <taxon>Cnidaria</taxon>
        <taxon>Anthozoa</taxon>
        <taxon>Hexacorallia</taxon>
        <taxon>Scleractinia</taxon>
        <taxon>Caryophylliina</taxon>
        <taxon>Caryophylliidae</taxon>
        <taxon>Desmophyllum</taxon>
    </lineage>
</organism>
<keyword evidence="3" id="KW-1185">Reference proteome</keyword>
<evidence type="ECO:0000313" key="2">
    <source>
        <dbReference type="EMBL" id="KAJ7373708.1"/>
    </source>
</evidence>
<dbReference type="EMBL" id="MU826830">
    <property type="protein sequence ID" value="KAJ7373708.1"/>
    <property type="molecule type" value="Genomic_DNA"/>
</dbReference>
<evidence type="ECO:0000313" key="3">
    <source>
        <dbReference type="Proteomes" id="UP001163046"/>
    </source>
</evidence>
<comment type="caution">
    <text evidence="2">The sequence shown here is derived from an EMBL/GenBank/DDBJ whole genome shotgun (WGS) entry which is preliminary data.</text>
</comment>
<gene>
    <name evidence="2" type="ORF">OS493_011317</name>
</gene>
<sequence>MGVGLTGLPEGISVFGKFGDEKILTKPHATKAKGREHIVAKERPTKQKKQPTVHKFIGNITIDGKRYLVVGTESEEGGLDLHTNGRQQNHLTSSKSEENRHPQPQIQR</sequence>
<accession>A0A9X0CTK8</accession>
<feature type="compositionally biased region" description="Polar residues" evidence="1">
    <location>
        <begin position="84"/>
        <end position="94"/>
    </location>
</feature>
<evidence type="ECO:0000256" key="1">
    <source>
        <dbReference type="SAM" id="MobiDB-lite"/>
    </source>
</evidence>